<organism evidence="2">
    <name type="scientific">Cucumis melo</name>
    <name type="common">Muskmelon</name>
    <dbReference type="NCBI Taxonomy" id="3656"/>
    <lineage>
        <taxon>Eukaryota</taxon>
        <taxon>Viridiplantae</taxon>
        <taxon>Streptophyta</taxon>
        <taxon>Embryophyta</taxon>
        <taxon>Tracheophyta</taxon>
        <taxon>Spermatophyta</taxon>
        <taxon>Magnoliopsida</taxon>
        <taxon>eudicotyledons</taxon>
        <taxon>Gunneridae</taxon>
        <taxon>Pentapetalae</taxon>
        <taxon>rosids</taxon>
        <taxon>fabids</taxon>
        <taxon>Cucurbitales</taxon>
        <taxon>Cucurbitaceae</taxon>
        <taxon>Benincaseae</taxon>
        <taxon>Cucumis</taxon>
    </lineage>
</organism>
<evidence type="ECO:0000256" key="1">
    <source>
        <dbReference type="SAM" id="MobiDB-lite"/>
    </source>
</evidence>
<proteinExistence type="predicted"/>
<feature type="compositionally biased region" description="Low complexity" evidence="1">
    <location>
        <begin position="53"/>
        <end position="71"/>
    </location>
</feature>
<accession>A0A9I9E1Q7</accession>
<reference evidence="2" key="1">
    <citation type="submission" date="2023-03" db="UniProtKB">
        <authorList>
            <consortium name="EnsemblPlants"/>
        </authorList>
    </citation>
    <scope>IDENTIFICATION</scope>
</reference>
<sequence>MSAPTSVCLQSSDRRRRIFTNLVAVVMISHSRGACCTIHPFLHSTLSHQGIISSPLKKPPSSSSHVPSVGA</sequence>
<name>A0A9I9E1Q7_CUCME</name>
<evidence type="ECO:0000313" key="2">
    <source>
        <dbReference type="EnsemblPlants" id="MELO3C027516.2.1"/>
    </source>
</evidence>
<dbReference type="EnsemblPlants" id="MELO3C027516.2.1">
    <property type="protein sequence ID" value="MELO3C027516.2.1"/>
    <property type="gene ID" value="MELO3C027516.2"/>
</dbReference>
<dbReference type="AlphaFoldDB" id="A0A9I9E1Q7"/>
<feature type="region of interest" description="Disordered" evidence="1">
    <location>
        <begin position="51"/>
        <end position="71"/>
    </location>
</feature>
<dbReference type="Gramene" id="MELO3C027516.2.1">
    <property type="protein sequence ID" value="MELO3C027516.2.1"/>
    <property type="gene ID" value="MELO3C027516.2"/>
</dbReference>
<protein>
    <submittedName>
        <fullName evidence="2">Uncharacterized protein</fullName>
    </submittedName>
</protein>